<dbReference type="GO" id="GO:0005886">
    <property type="term" value="C:plasma membrane"/>
    <property type="evidence" value="ECO:0007669"/>
    <property type="project" value="UniProtKB-SubCell"/>
</dbReference>
<evidence type="ECO:0000256" key="1">
    <source>
        <dbReference type="ARBA" id="ARBA00004651"/>
    </source>
</evidence>
<feature type="transmembrane region" description="Helical" evidence="6">
    <location>
        <begin position="54"/>
        <end position="76"/>
    </location>
</feature>
<keyword evidence="9" id="KW-1185">Reference proteome</keyword>
<keyword evidence="2 6" id="KW-1003">Cell membrane</keyword>
<evidence type="ECO:0000313" key="8">
    <source>
        <dbReference type="EMBL" id="KTD24139.1"/>
    </source>
</evidence>
<keyword evidence="3 6" id="KW-0812">Transmembrane</keyword>
<comment type="similarity">
    <text evidence="6">Belongs to the TVP38/TMEM64 family.</text>
</comment>
<feature type="domain" description="VTT" evidence="7">
    <location>
        <begin position="35"/>
        <end position="154"/>
    </location>
</feature>
<comment type="caution">
    <text evidence="8">The sequence shown here is derived from an EMBL/GenBank/DDBJ whole genome shotgun (WGS) entry which is preliminary data.</text>
</comment>
<accession>A0A0W0VVI6</accession>
<evidence type="ECO:0000256" key="4">
    <source>
        <dbReference type="ARBA" id="ARBA00022989"/>
    </source>
</evidence>
<dbReference type="PANTHER" id="PTHR12677:SF59">
    <property type="entry name" value="GOLGI APPARATUS MEMBRANE PROTEIN TVP38-RELATED"/>
    <property type="match status" value="1"/>
</dbReference>
<keyword evidence="5 6" id="KW-0472">Membrane</keyword>
<dbReference type="AlphaFoldDB" id="A0A0W0VVI6"/>
<dbReference type="RefSeq" id="WP_058453678.1">
    <property type="nucleotide sequence ID" value="NZ_CAAAIB010000001.1"/>
</dbReference>
<dbReference type="PATRIC" id="fig|466.6.peg.3226"/>
<proteinExistence type="inferred from homology"/>
<dbReference type="PANTHER" id="PTHR12677">
    <property type="entry name" value="GOLGI APPARATUS MEMBRANE PROTEIN TVP38-RELATED"/>
    <property type="match status" value="1"/>
</dbReference>
<evidence type="ECO:0000313" key="9">
    <source>
        <dbReference type="Proteomes" id="UP000054908"/>
    </source>
</evidence>
<organism evidence="8 9">
    <name type="scientific">Legionella maceachernii</name>
    <dbReference type="NCBI Taxonomy" id="466"/>
    <lineage>
        <taxon>Bacteria</taxon>
        <taxon>Pseudomonadati</taxon>
        <taxon>Pseudomonadota</taxon>
        <taxon>Gammaproteobacteria</taxon>
        <taxon>Legionellales</taxon>
        <taxon>Legionellaceae</taxon>
        <taxon>Legionella</taxon>
    </lineage>
</organism>
<keyword evidence="4 6" id="KW-1133">Transmembrane helix</keyword>
<dbReference type="Pfam" id="PF09335">
    <property type="entry name" value="VTT_dom"/>
    <property type="match status" value="1"/>
</dbReference>
<evidence type="ECO:0000256" key="2">
    <source>
        <dbReference type="ARBA" id="ARBA00022475"/>
    </source>
</evidence>
<feature type="transmembrane region" description="Helical" evidence="6">
    <location>
        <begin position="131"/>
        <end position="152"/>
    </location>
</feature>
<sequence length="201" mass="22914">MAGIFEWIQHYLALHPFTSPVIYVLLHILFATCLIPCSPMTVIAGVLWGKWLGLIISVLGAFLSSCFTFGLSRVFFKNRVYQFLSKRYPQTDWFLEKTKVHGWKFVASAQLNPVVPGSVLGYLFGLTKIEFTLYAVYVILFMLPLQLLLVITGDSIPKIVDSNGSSWFVVEAVVILFLVLFVYKKMKKTKKRSRLDDHPEV</sequence>
<dbReference type="InterPro" id="IPR032816">
    <property type="entry name" value="VTT_dom"/>
</dbReference>
<dbReference type="OrthoDB" id="5242213at2"/>
<feature type="transmembrane region" description="Helical" evidence="6">
    <location>
        <begin position="21"/>
        <end position="48"/>
    </location>
</feature>
<protein>
    <recommendedName>
        <fullName evidence="6">TVP38/TMEM64 family membrane protein</fullName>
    </recommendedName>
</protein>
<evidence type="ECO:0000256" key="6">
    <source>
        <dbReference type="RuleBase" id="RU366058"/>
    </source>
</evidence>
<dbReference type="STRING" id="466.Lmac_3012"/>
<comment type="caution">
    <text evidence="6">Lacks conserved residue(s) required for the propagation of feature annotation.</text>
</comment>
<dbReference type="InterPro" id="IPR015414">
    <property type="entry name" value="TMEM64"/>
</dbReference>
<gene>
    <name evidence="8" type="ORF">Lmac_3012</name>
</gene>
<feature type="transmembrane region" description="Helical" evidence="6">
    <location>
        <begin position="164"/>
        <end position="183"/>
    </location>
</feature>
<evidence type="ECO:0000256" key="3">
    <source>
        <dbReference type="ARBA" id="ARBA00022692"/>
    </source>
</evidence>
<dbReference type="EMBL" id="LNYL01000051">
    <property type="protein sequence ID" value="KTD24139.1"/>
    <property type="molecule type" value="Genomic_DNA"/>
</dbReference>
<evidence type="ECO:0000259" key="7">
    <source>
        <dbReference type="Pfam" id="PF09335"/>
    </source>
</evidence>
<dbReference type="Proteomes" id="UP000054908">
    <property type="component" value="Unassembled WGS sequence"/>
</dbReference>
<reference evidence="8 9" key="1">
    <citation type="submission" date="2015-11" db="EMBL/GenBank/DDBJ databases">
        <title>Genomic analysis of 38 Legionella species identifies large and diverse effector repertoires.</title>
        <authorList>
            <person name="Burstein D."/>
            <person name="Amaro F."/>
            <person name="Zusman T."/>
            <person name="Lifshitz Z."/>
            <person name="Cohen O."/>
            <person name="Gilbert J.A."/>
            <person name="Pupko T."/>
            <person name="Shuman H.A."/>
            <person name="Segal G."/>
        </authorList>
    </citation>
    <scope>NUCLEOTIDE SEQUENCE [LARGE SCALE GENOMIC DNA]</scope>
    <source>
        <strain evidence="8 9">PX-1-G2-E2</strain>
    </source>
</reference>
<evidence type="ECO:0000256" key="5">
    <source>
        <dbReference type="ARBA" id="ARBA00023136"/>
    </source>
</evidence>
<name>A0A0W0VVI6_9GAMM</name>
<comment type="subcellular location">
    <subcellularLocation>
        <location evidence="1 6">Cell membrane</location>
        <topology evidence="1 6">Multi-pass membrane protein</topology>
    </subcellularLocation>
</comment>